<dbReference type="Gene3D" id="3.30.830.10">
    <property type="entry name" value="Metalloenzyme, LuxS/M16 peptidase-like"/>
    <property type="match status" value="4"/>
</dbReference>
<dbReference type="PANTHER" id="PTHR11851:SF49">
    <property type="entry name" value="MITOCHONDRIAL-PROCESSING PEPTIDASE SUBUNIT ALPHA"/>
    <property type="match status" value="1"/>
</dbReference>
<evidence type="ECO:0000256" key="2">
    <source>
        <dbReference type="ARBA" id="ARBA00007261"/>
    </source>
</evidence>
<accession>A0A8J6Q758</accession>
<proteinExistence type="inferred from homology"/>
<feature type="domain" description="Peptidase M16 C-terminal" evidence="5">
    <location>
        <begin position="206"/>
        <end position="381"/>
    </location>
</feature>
<feature type="domain" description="Peptidase M16 C-terminal" evidence="5">
    <location>
        <begin position="676"/>
        <end position="853"/>
    </location>
</feature>
<dbReference type="Pfam" id="PF00675">
    <property type="entry name" value="Peptidase_M16"/>
    <property type="match status" value="2"/>
</dbReference>
<dbReference type="AlphaFoldDB" id="A0A8J6Q758"/>
<dbReference type="Pfam" id="PF05193">
    <property type="entry name" value="Peptidase_M16_C"/>
    <property type="match status" value="2"/>
</dbReference>
<dbReference type="InterPro" id="IPR007863">
    <property type="entry name" value="Peptidase_M16_C"/>
</dbReference>
<dbReference type="PANTHER" id="PTHR11851">
    <property type="entry name" value="METALLOPROTEASE"/>
    <property type="match status" value="1"/>
</dbReference>
<evidence type="ECO:0000256" key="1">
    <source>
        <dbReference type="ARBA" id="ARBA00001947"/>
    </source>
</evidence>
<organism evidence="6 7">
    <name type="scientific">Aestuariibaculum marinum</name>
    <dbReference type="NCBI Taxonomy" id="2683592"/>
    <lineage>
        <taxon>Bacteria</taxon>
        <taxon>Pseudomonadati</taxon>
        <taxon>Bacteroidota</taxon>
        <taxon>Flavobacteriia</taxon>
        <taxon>Flavobacteriales</taxon>
        <taxon>Flavobacteriaceae</taxon>
    </lineage>
</organism>
<feature type="domain" description="Peptidase M16 N-terminal" evidence="4">
    <location>
        <begin position="48"/>
        <end position="195"/>
    </location>
</feature>
<dbReference type="GO" id="GO:0006508">
    <property type="term" value="P:proteolysis"/>
    <property type="evidence" value="ECO:0007669"/>
    <property type="project" value="InterPro"/>
</dbReference>
<gene>
    <name evidence="6" type="ORF">ICJ85_15775</name>
</gene>
<dbReference type="InterPro" id="IPR001431">
    <property type="entry name" value="Pept_M16_Zn_BS"/>
</dbReference>
<dbReference type="RefSeq" id="WP_188224764.1">
    <property type="nucleotide sequence ID" value="NZ_JACVXD010000019.1"/>
</dbReference>
<evidence type="ECO:0000259" key="5">
    <source>
        <dbReference type="Pfam" id="PF05193"/>
    </source>
</evidence>
<keyword evidence="7" id="KW-1185">Reference proteome</keyword>
<dbReference type="InterPro" id="IPR011249">
    <property type="entry name" value="Metalloenz_LuxS/M16"/>
</dbReference>
<evidence type="ECO:0000313" key="7">
    <source>
        <dbReference type="Proteomes" id="UP000621516"/>
    </source>
</evidence>
<evidence type="ECO:0000259" key="4">
    <source>
        <dbReference type="Pfam" id="PF00675"/>
    </source>
</evidence>
<dbReference type="GO" id="GO:0004222">
    <property type="term" value="F:metalloendopeptidase activity"/>
    <property type="evidence" value="ECO:0007669"/>
    <property type="project" value="InterPro"/>
</dbReference>
<feature type="domain" description="Peptidase M16 N-terminal" evidence="4">
    <location>
        <begin position="558"/>
        <end position="626"/>
    </location>
</feature>
<dbReference type="EMBL" id="JACVXD010000019">
    <property type="protein sequence ID" value="MBD0825474.1"/>
    <property type="molecule type" value="Genomic_DNA"/>
</dbReference>
<comment type="similarity">
    <text evidence="2 3">Belongs to the peptidase M16 family.</text>
</comment>
<sequence>MNFKYIVFICIALVVTKVNSQNRVEKFEKIQELEGVEEYLYTPNGMKMLLVQDNSAPVVTVQVVYRVGSKHEVPGNTGSTHLLEHLNFKGTPTFNKKNGTGIFKILQGIGAEMNATTWNDRTNYYETIPSDKIELALHIEADRMRNSLLLKEDKEAEMTVVRNEFERGENNPGSLLSKEIWATAYMAHPYHHETIGWRSDIEKMPIEVLRDFYNTYYWPDNATLTIIGDFQKDQLFGLVDKYFGAITKAPHQIPQPYTTEPEQLGPRRIVVKKPGQQAMVTIAYKIPGRMHEDLPALEVLSQIAGSGTSSLISKTFVDKGLATFGYARASKFQDVGLFTVTLAFSPDKDVEELNAQLINMLDKIKEEGVTQEDVDRVVAKLNTQTILSRDGSGSIASELNEAIAGGDWRDYIKGAQRLSKVTAEDVKRVANKYLLENQSTTGYFIPEEIGSNTATESKASGVKSENWGKYYFRNPQVGHDHLECDNILKVEQFQEITSAYETIRPTAKGEKYIRKEISGIDVVTVKTGAKGFVTVAASFPISSYIGTGSEVVPTLTVNMLSKGTKLNNKFEFSEKLEKLGATIRISSDVNNINIRFKCLTQDVDNIVALLAEELRQPLFDPNEFKLLKEQSINNMKNGLTDPGTQGSIALSQAIYPKGHPNYESDIETTIKQIEAATIDDLKAFHRKYFGTAGMHLVAVGDIDTKNLYGALKTNFSRWNGGTSGKGMFNEPSTANALTEVVTIPKKPSAELFIGKYTGIERNDDDYIPFFIGNTVLGGGFSGRLMQTVRDRDGLTYGIYAGHTGHNMAGGFWSVNASFNPSLFQKGLDATMIEIKNWIENGITKEELEHCKNNITGSFKVGMATTSGLSSTLLSFLQSGKTPEYLDQYPKDVEAVTLLQVNQAIKKYVDLDKLTIIKSGSLNQQGEPLE</sequence>
<dbReference type="PROSITE" id="PS00143">
    <property type="entry name" value="INSULINASE"/>
    <property type="match status" value="1"/>
</dbReference>
<comment type="cofactor">
    <cofactor evidence="1">
        <name>Zn(2+)</name>
        <dbReference type="ChEBI" id="CHEBI:29105"/>
    </cofactor>
</comment>
<reference evidence="6 7" key="1">
    <citation type="journal article" date="2018" name="J. Microbiol.">
        <title>Aestuariibaculum marinum sp. nov., a marine bacterium isolated from seawater in South Korea.</title>
        <authorList>
            <person name="Choi J."/>
            <person name="Lee D."/>
            <person name="Jang J.H."/>
            <person name="Cha S."/>
            <person name="Seo T."/>
        </authorList>
    </citation>
    <scope>NUCLEOTIDE SEQUENCE [LARGE SCALE GENOMIC DNA]</scope>
    <source>
        <strain evidence="6 7">IP7</strain>
    </source>
</reference>
<dbReference type="InterPro" id="IPR050361">
    <property type="entry name" value="MPP/UQCRC_Complex"/>
</dbReference>
<dbReference type="GO" id="GO:0046872">
    <property type="term" value="F:metal ion binding"/>
    <property type="evidence" value="ECO:0007669"/>
    <property type="project" value="InterPro"/>
</dbReference>
<dbReference type="Proteomes" id="UP000621516">
    <property type="component" value="Unassembled WGS sequence"/>
</dbReference>
<name>A0A8J6Q758_9FLAO</name>
<dbReference type="InterPro" id="IPR011765">
    <property type="entry name" value="Pept_M16_N"/>
</dbReference>
<protein>
    <submittedName>
        <fullName evidence="6">Insulinase family protein</fullName>
    </submittedName>
</protein>
<evidence type="ECO:0000313" key="6">
    <source>
        <dbReference type="EMBL" id="MBD0825474.1"/>
    </source>
</evidence>
<evidence type="ECO:0000256" key="3">
    <source>
        <dbReference type="RuleBase" id="RU004447"/>
    </source>
</evidence>
<comment type="caution">
    <text evidence="6">The sequence shown here is derived from an EMBL/GenBank/DDBJ whole genome shotgun (WGS) entry which is preliminary data.</text>
</comment>
<dbReference type="SUPFAM" id="SSF63411">
    <property type="entry name" value="LuxS/MPP-like metallohydrolase"/>
    <property type="match status" value="4"/>
</dbReference>